<accession>A0A914SH19</accession>
<protein>
    <submittedName>
        <fullName evidence="2">Uncharacterized protein</fullName>
    </submittedName>
</protein>
<evidence type="ECO:0000313" key="2">
    <source>
        <dbReference type="WBParaSite" id="PEQ_0001328101-mRNA-1"/>
    </source>
</evidence>
<sequence>MVKRHRSISLGASDTEKCVQLLIPRLRPAVPFTEVHSDAATRQEPFWRGELLFEVTRVAEVNFLLVTFCTASLCAFVKRALCAV</sequence>
<proteinExistence type="predicted"/>
<organism evidence="1 2">
    <name type="scientific">Parascaris equorum</name>
    <name type="common">Equine roundworm</name>
    <dbReference type="NCBI Taxonomy" id="6256"/>
    <lineage>
        <taxon>Eukaryota</taxon>
        <taxon>Metazoa</taxon>
        <taxon>Ecdysozoa</taxon>
        <taxon>Nematoda</taxon>
        <taxon>Chromadorea</taxon>
        <taxon>Rhabditida</taxon>
        <taxon>Spirurina</taxon>
        <taxon>Ascaridomorpha</taxon>
        <taxon>Ascaridoidea</taxon>
        <taxon>Ascarididae</taxon>
        <taxon>Parascaris</taxon>
    </lineage>
</organism>
<reference evidence="2" key="1">
    <citation type="submission" date="2022-11" db="UniProtKB">
        <authorList>
            <consortium name="WormBaseParasite"/>
        </authorList>
    </citation>
    <scope>IDENTIFICATION</scope>
</reference>
<dbReference type="AlphaFoldDB" id="A0A914SH19"/>
<name>A0A914SH19_PAREQ</name>
<dbReference type="WBParaSite" id="PEQ_0001328101-mRNA-1">
    <property type="protein sequence ID" value="PEQ_0001328101-mRNA-1"/>
    <property type="gene ID" value="PEQ_0001328101"/>
</dbReference>
<dbReference type="Proteomes" id="UP000887564">
    <property type="component" value="Unplaced"/>
</dbReference>
<keyword evidence="1" id="KW-1185">Reference proteome</keyword>
<evidence type="ECO:0000313" key="1">
    <source>
        <dbReference type="Proteomes" id="UP000887564"/>
    </source>
</evidence>